<dbReference type="Proteomes" id="UP000024942">
    <property type="component" value="Unassembled WGS sequence"/>
</dbReference>
<dbReference type="PATRIC" id="fig|1280953.3.peg.2403"/>
<dbReference type="AlphaFoldDB" id="A0A059G5S9"/>
<dbReference type="OrthoDB" id="7619504at2"/>
<name>A0A059G5S9_9PROT</name>
<accession>A0A059G5S9</accession>
<protein>
    <submittedName>
        <fullName evidence="1">Uncharacterized protein</fullName>
    </submittedName>
</protein>
<comment type="caution">
    <text evidence="1">The sequence shown here is derived from an EMBL/GenBank/DDBJ whole genome shotgun (WGS) entry which is preliminary data.</text>
</comment>
<dbReference type="EMBL" id="ARYL01000017">
    <property type="protein sequence ID" value="KDA02089.1"/>
    <property type="molecule type" value="Genomic_DNA"/>
</dbReference>
<organism evidence="1 2">
    <name type="scientific">Hyphomonas oceanitis SCH89</name>
    <dbReference type="NCBI Taxonomy" id="1280953"/>
    <lineage>
        <taxon>Bacteria</taxon>
        <taxon>Pseudomonadati</taxon>
        <taxon>Pseudomonadota</taxon>
        <taxon>Alphaproteobacteria</taxon>
        <taxon>Hyphomonadales</taxon>
        <taxon>Hyphomonadaceae</taxon>
        <taxon>Hyphomonas</taxon>
    </lineage>
</organism>
<proteinExistence type="predicted"/>
<keyword evidence="2" id="KW-1185">Reference proteome</keyword>
<dbReference type="STRING" id="1280953.HOC_11917"/>
<dbReference type="RefSeq" id="WP_035538832.1">
    <property type="nucleotide sequence ID" value="NZ_ARYL01000017.1"/>
</dbReference>
<sequence length="106" mass="11556">MAGGSSDEPPKLIKSTVTDTGRHFFDAPAQMSMDDCVIRLIAMDGIDIASLVPAEIGQWLVFQLDGYSFTASDPLREVWFYADDPETPEAILQKIALHIVTPSNAS</sequence>
<evidence type="ECO:0000313" key="2">
    <source>
        <dbReference type="Proteomes" id="UP000024942"/>
    </source>
</evidence>
<evidence type="ECO:0000313" key="1">
    <source>
        <dbReference type="EMBL" id="KDA02089.1"/>
    </source>
</evidence>
<gene>
    <name evidence="1" type="ORF">HOC_11917</name>
</gene>
<reference evidence="1 2" key="1">
    <citation type="journal article" date="2014" name="Antonie Van Leeuwenhoek">
        <title>Hyphomonas beringensis sp. nov. and Hyphomonas chukchiensis sp. nov., isolated from surface seawater of the Bering Sea and Chukchi Sea.</title>
        <authorList>
            <person name="Li C."/>
            <person name="Lai Q."/>
            <person name="Li G."/>
            <person name="Dong C."/>
            <person name="Wang J."/>
            <person name="Liao Y."/>
            <person name="Shao Z."/>
        </authorList>
    </citation>
    <scope>NUCLEOTIDE SEQUENCE [LARGE SCALE GENOMIC DNA]</scope>
    <source>
        <strain evidence="1 2">SCH89</strain>
    </source>
</reference>